<keyword evidence="3" id="KW-1185">Reference proteome</keyword>
<dbReference type="PROSITE" id="PS51257">
    <property type="entry name" value="PROKAR_LIPOPROTEIN"/>
    <property type="match status" value="1"/>
</dbReference>
<gene>
    <name evidence="2" type="ORF">GMBLW1_31210</name>
</gene>
<evidence type="ECO:0000313" key="3">
    <source>
        <dbReference type="Proteomes" id="UP000464378"/>
    </source>
</evidence>
<evidence type="ECO:0000256" key="1">
    <source>
        <dbReference type="SAM" id="MobiDB-lite"/>
    </source>
</evidence>
<feature type="compositionally biased region" description="Pro residues" evidence="1">
    <location>
        <begin position="86"/>
        <end position="110"/>
    </location>
</feature>
<dbReference type="Proteomes" id="UP000464378">
    <property type="component" value="Chromosome"/>
</dbReference>
<dbReference type="RefSeq" id="WP_197740633.1">
    <property type="nucleotide sequence ID" value="NZ_LR593887.1"/>
</dbReference>
<accession>A0A6C2YHU9</accession>
<dbReference type="EMBL" id="LR586016">
    <property type="protein sequence ID" value="VIP00839.1"/>
    <property type="molecule type" value="Genomic_DNA"/>
</dbReference>
<sequence>MHRARRWGYLCMTGLGLAIVSLSGCQTWEGGQTLPSGRYLEHPPQYILPDPPFPLTRELADQEEKAGLLNGLPRDGAPTPAAAPAVPTPVMPAPIPAPAAPAAPAAPPGN</sequence>
<protein>
    <recommendedName>
        <fullName evidence="4">DUF3035 domain-containing protein</fullName>
    </recommendedName>
</protein>
<dbReference type="InParanoid" id="A0A6C2YHU9"/>
<organism evidence="2">
    <name type="scientific">Tuwongella immobilis</name>
    <dbReference type="NCBI Taxonomy" id="692036"/>
    <lineage>
        <taxon>Bacteria</taxon>
        <taxon>Pseudomonadati</taxon>
        <taxon>Planctomycetota</taxon>
        <taxon>Planctomycetia</taxon>
        <taxon>Gemmatales</taxon>
        <taxon>Gemmataceae</taxon>
        <taxon>Tuwongella</taxon>
    </lineage>
</organism>
<dbReference type="EMBL" id="LR593887">
    <property type="protein sequence ID" value="VTR97096.1"/>
    <property type="molecule type" value="Genomic_DNA"/>
</dbReference>
<evidence type="ECO:0008006" key="4">
    <source>
        <dbReference type="Google" id="ProtNLM"/>
    </source>
</evidence>
<proteinExistence type="predicted"/>
<feature type="region of interest" description="Disordered" evidence="1">
    <location>
        <begin position="64"/>
        <end position="110"/>
    </location>
</feature>
<name>A0A6C2YHU9_9BACT</name>
<evidence type="ECO:0000313" key="2">
    <source>
        <dbReference type="EMBL" id="VIP00839.1"/>
    </source>
</evidence>
<dbReference type="AlphaFoldDB" id="A0A6C2YHU9"/>
<reference evidence="2" key="1">
    <citation type="submission" date="2019-04" db="EMBL/GenBank/DDBJ databases">
        <authorList>
            <consortium name="Science for Life Laboratories"/>
        </authorList>
    </citation>
    <scope>NUCLEOTIDE SEQUENCE</scope>
    <source>
        <strain evidence="2">MBLW1</strain>
    </source>
</reference>
<dbReference type="KEGG" id="tim:GMBLW1_31210"/>